<evidence type="ECO:0000313" key="4">
    <source>
        <dbReference type="Proteomes" id="UP000695000"/>
    </source>
</evidence>
<dbReference type="InterPro" id="IPR032718">
    <property type="entry name" value="PGBD4_Znf_C"/>
</dbReference>
<dbReference type="RefSeq" id="XP_017778000.1">
    <property type="nucleotide sequence ID" value="XM_017922511.1"/>
</dbReference>
<sequence length="529" mass="61866">MPKRSRDDICDDSDSSDDEFYLESDTIDDDEYISNSGNISNDGEYREVKVELDEVRVKNENVDIDNVWRNLIIQDENTRNIDFTSGSRMPGPQISTNCAEPIDFFKLFFTDELINKLVEETNGYANEKIAEKHLSKHSIWLKWTDVTTKEMSAFLGVVLNMGTITLSNLKEYWSTENNSRIPYFAEVFRRDRFLQIFWMLQVNRNARHATSRKQKISYYLEYIDNKCRENFVSGKQLSVDEAVVKYNGRMTFIKYNPKKPTKCGIRMYVLLDANVGYIQSILPYFGSLTTEILVRPDLPISRRIILQLYENFLQSNPEAAGYHIYTDRLRYVTKLGTCGTSTRKTFNRRTQEGEIVNINQPNVVINHNKYMDGVDKADHCVSTYCFMRKSQKWWRKLFFWGLEICAINSYILYKVTQQREDKKPMAHLKFVRRLVDQLVEDFRDGSINKPSTSGTAERLNGLLHLIRRNDEGKSKDCVVCSNRKIKGGRRESLYYCNTCAAKPALHIGDCFEKYHTMYEYKTINVIKFE</sequence>
<organism evidence="4 5">
    <name type="scientific">Nicrophorus vespilloides</name>
    <name type="common">Boreal carrion beetle</name>
    <dbReference type="NCBI Taxonomy" id="110193"/>
    <lineage>
        <taxon>Eukaryota</taxon>
        <taxon>Metazoa</taxon>
        <taxon>Ecdysozoa</taxon>
        <taxon>Arthropoda</taxon>
        <taxon>Hexapoda</taxon>
        <taxon>Insecta</taxon>
        <taxon>Pterygota</taxon>
        <taxon>Neoptera</taxon>
        <taxon>Endopterygota</taxon>
        <taxon>Coleoptera</taxon>
        <taxon>Polyphaga</taxon>
        <taxon>Staphyliniformia</taxon>
        <taxon>Silphidae</taxon>
        <taxon>Nicrophorinae</taxon>
        <taxon>Nicrophorus</taxon>
    </lineage>
</organism>
<dbReference type="Proteomes" id="UP000695000">
    <property type="component" value="Unplaced"/>
</dbReference>
<dbReference type="PANTHER" id="PTHR46599:SF3">
    <property type="entry name" value="PIGGYBAC TRANSPOSABLE ELEMENT-DERIVED PROTEIN 4"/>
    <property type="match status" value="1"/>
</dbReference>
<evidence type="ECO:0000313" key="5">
    <source>
        <dbReference type="RefSeq" id="XP_017778000.1"/>
    </source>
</evidence>
<feature type="domain" description="PiggyBac transposable element-derived protein 4 C-terminal zinc-finger" evidence="2">
    <location>
        <begin position="462"/>
        <end position="515"/>
    </location>
</feature>
<accession>A0ABM1MTV0</accession>
<proteinExistence type="predicted"/>
<dbReference type="InterPro" id="IPR029526">
    <property type="entry name" value="PGBD"/>
</dbReference>
<evidence type="ECO:0000256" key="1">
    <source>
        <dbReference type="SAM" id="MobiDB-lite"/>
    </source>
</evidence>
<dbReference type="GeneID" id="108563752"/>
<evidence type="ECO:0000259" key="2">
    <source>
        <dbReference type="Pfam" id="PF13842"/>
    </source>
</evidence>
<keyword evidence="4" id="KW-1185">Reference proteome</keyword>
<evidence type="ECO:0000259" key="3">
    <source>
        <dbReference type="Pfam" id="PF13843"/>
    </source>
</evidence>
<gene>
    <name evidence="5" type="primary">LOC108563752</name>
</gene>
<dbReference type="Pfam" id="PF13843">
    <property type="entry name" value="DDE_Tnp_1_7"/>
    <property type="match status" value="2"/>
</dbReference>
<reference evidence="5" key="1">
    <citation type="submission" date="2025-08" db="UniProtKB">
        <authorList>
            <consortium name="RefSeq"/>
        </authorList>
    </citation>
    <scope>IDENTIFICATION</scope>
    <source>
        <tissue evidence="5">Whole Larva</tissue>
    </source>
</reference>
<feature type="compositionally biased region" description="Acidic residues" evidence="1">
    <location>
        <begin position="9"/>
        <end position="32"/>
    </location>
</feature>
<name>A0ABM1MTV0_NICVS</name>
<feature type="domain" description="PiggyBac transposable element-derived protein" evidence="3">
    <location>
        <begin position="101"/>
        <end position="328"/>
    </location>
</feature>
<feature type="region of interest" description="Disordered" evidence="1">
    <location>
        <begin position="1"/>
        <end position="39"/>
    </location>
</feature>
<dbReference type="Pfam" id="PF13842">
    <property type="entry name" value="zf-Tnp_2"/>
    <property type="match status" value="1"/>
</dbReference>
<feature type="domain" description="PiggyBac transposable element-derived protein" evidence="3">
    <location>
        <begin position="342"/>
        <end position="410"/>
    </location>
</feature>
<dbReference type="PANTHER" id="PTHR46599">
    <property type="entry name" value="PIGGYBAC TRANSPOSABLE ELEMENT-DERIVED PROTEIN 4"/>
    <property type="match status" value="1"/>
</dbReference>
<protein>
    <submittedName>
        <fullName evidence="5">PiggyBac transposable element-derived protein 4-like</fullName>
    </submittedName>
</protein>